<proteinExistence type="predicted"/>
<sequence length="190" mass="21401">MRASVNAYENRLNRLVLMLVLLLFALSALVACNSEKQIPAPPLILPFFVQQAGNKVETELQVQEHRPYIIYLRLGFNENNPKDRERVRKVVGDYGRDADGKLLNPGVSVPLRLKIVIIYASSNKTLLERDVLEEEMWAYGADNFKKKIVTVSLKPGHYRISVETLKDMPELIGTAVELGIGYDHKASALP</sequence>
<organism evidence="2 3">
    <name type="scientific">Accumulibacter regalis</name>
    <dbReference type="NCBI Taxonomy" id="522306"/>
    <lineage>
        <taxon>Bacteria</taxon>
        <taxon>Pseudomonadati</taxon>
        <taxon>Pseudomonadota</taxon>
        <taxon>Betaproteobacteria</taxon>
        <taxon>Candidatus Accumulibacter</taxon>
    </lineage>
</organism>
<gene>
    <name evidence="2" type="ORF">AW11_03228</name>
</gene>
<keyword evidence="3" id="KW-1185">Reference proteome</keyword>
<dbReference type="Proteomes" id="UP000022141">
    <property type="component" value="Unassembled WGS sequence"/>
</dbReference>
<evidence type="ECO:0000313" key="3">
    <source>
        <dbReference type="Proteomes" id="UP000022141"/>
    </source>
</evidence>
<reference evidence="2" key="1">
    <citation type="submission" date="2014-02" db="EMBL/GenBank/DDBJ databases">
        <title>Expanding our view of genomic diversity in Candidatus Accumulibacter clades.</title>
        <authorList>
            <person name="Skennerton C.T."/>
            <person name="Barr J.J."/>
            <person name="Slater F.R."/>
            <person name="Bond P.L."/>
            <person name="Tyson G.W."/>
        </authorList>
    </citation>
    <scope>NUCLEOTIDE SEQUENCE [LARGE SCALE GENOMIC DNA]</scope>
</reference>
<dbReference type="Gene3D" id="2.60.120.790">
    <property type="match status" value="1"/>
</dbReference>
<dbReference type="EMBL" id="JEMY01000045">
    <property type="protein sequence ID" value="EXI86099.1"/>
    <property type="molecule type" value="Genomic_DNA"/>
</dbReference>
<feature type="domain" description="DUF5625" evidence="1">
    <location>
        <begin position="45"/>
        <end position="182"/>
    </location>
</feature>
<dbReference type="InterPro" id="IPR041008">
    <property type="entry name" value="DUF5625"/>
</dbReference>
<accession>A0A011R4N0</accession>
<dbReference type="PROSITE" id="PS51257">
    <property type="entry name" value="PROKAR_LIPOPROTEIN"/>
    <property type="match status" value="1"/>
</dbReference>
<dbReference type="Pfam" id="PF18539">
    <property type="entry name" value="DUF5625"/>
    <property type="match status" value="1"/>
</dbReference>
<protein>
    <recommendedName>
        <fullName evidence="1">DUF5625 domain-containing protein</fullName>
    </recommendedName>
</protein>
<dbReference type="AlphaFoldDB" id="A0A011R4N0"/>
<name>A0A011R4N0_ACCRE</name>
<evidence type="ECO:0000313" key="2">
    <source>
        <dbReference type="EMBL" id="EXI86099.1"/>
    </source>
</evidence>
<comment type="caution">
    <text evidence="2">The sequence shown here is derived from an EMBL/GenBank/DDBJ whole genome shotgun (WGS) entry which is preliminary data.</text>
</comment>
<dbReference type="eggNOG" id="ENOG5032E8D">
    <property type="taxonomic scope" value="Bacteria"/>
</dbReference>
<evidence type="ECO:0000259" key="1">
    <source>
        <dbReference type="Pfam" id="PF18539"/>
    </source>
</evidence>